<dbReference type="Proteomes" id="UP001156601">
    <property type="component" value="Unassembled WGS sequence"/>
</dbReference>
<evidence type="ECO:0000256" key="5">
    <source>
        <dbReference type="ARBA" id="ARBA00022777"/>
    </source>
</evidence>
<gene>
    <name evidence="8" type="ORF">GCM10007852_09360</name>
</gene>
<dbReference type="PANTHER" id="PTHR45436:SF16">
    <property type="entry name" value="HISTIDINE KINASE"/>
    <property type="match status" value="1"/>
</dbReference>
<dbReference type="InterPro" id="IPR036097">
    <property type="entry name" value="HisK_dim/P_sf"/>
</dbReference>
<feature type="transmembrane region" description="Helical" evidence="6">
    <location>
        <begin position="143"/>
        <end position="161"/>
    </location>
</feature>
<dbReference type="SMART" id="SM00388">
    <property type="entry name" value="HisKA"/>
    <property type="match status" value="1"/>
</dbReference>
<dbReference type="EMBL" id="BSOT01000005">
    <property type="protein sequence ID" value="GLR70028.1"/>
    <property type="molecule type" value="Genomic_DNA"/>
</dbReference>
<dbReference type="CDD" id="cd00082">
    <property type="entry name" value="HisKA"/>
    <property type="match status" value="1"/>
</dbReference>
<name>A0AA37T0D4_9ALTE</name>
<evidence type="ECO:0000313" key="8">
    <source>
        <dbReference type="EMBL" id="GLR70028.1"/>
    </source>
</evidence>
<dbReference type="GO" id="GO:0005886">
    <property type="term" value="C:plasma membrane"/>
    <property type="evidence" value="ECO:0007669"/>
    <property type="project" value="TreeGrafter"/>
</dbReference>
<dbReference type="RefSeq" id="WP_284216330.1">
    <property type="nucleotide sequence ID" value="NZ_BSOT01000005.1"/>
</dbReference>
<keyword evidence="4" id="KW-0808">Transferase</keyword>
<comment type="caution">
    <text evidence="8">The sequence shown here is derived from an EMBL/GenBank/DDBJ whole genome shotgun (WGS) entry which is preliminary data.</text>
</comment>
<feature type="domain" description="Histidine kinase" evidence="7">
    <location>
        <begin position="226"/>
        <end position="416"/>
    </location>
</feature>
<accession>A0AA37T0D4</accession>
<evidence type="ECO:0000259" key="7">
    <source>
        <dbReference type="PROSITE" id="PS50109"/>
    </source>
</evidence>
<keyword evidence="9" id="KW-1185">Reference proteome</keyword>
<reference evidence="8" key="1">
    <citation type="journal article" date="2014" name="Int. J. Syst. Evol. Microbiol.">
        <title>Complete genome sequence of Corynebacterium casei LMG S-19264T (=DSM 44701T), isolated from a smear-ripened cheese.</title>
        <authorList>
            <consortium name="US DOE Joint Genome Institute (JGI-PGF)"/>
            <person name="Walter F."/>
            <person name="Albersmeier A."/>
            <person name="Kalinowski J."/>
            <person name="Ruckert C."/>
        </authorList>
    </citation>
    <scope>NUCLEOTIDE SEQUENCE</scope>
    <source>
        <strain evidence="8">NBRC 110023</strain>
    </source>
</reference>
<dbReference type="EC" id="2.7.13.3" evidence="2"/>
<evidence type="ECO:0000256" key="2">
    <source>
        <dbReference type="ARBA" id="ARBA00012438"/>
    </source>
</evidence>
<organism evidence="8 9">
    <name type="scientific">Agaribacter marinus</name>
    <dbReference type="NCBI Taxonomy" id="1431249"/>
    <lineage>
        <taxon>Bacteria</taxon>
        <taxon>Pseudomonadati</taxon>
        <taxon>Pseudomonadota</taxon>
        <taxon>Gammaproteobacteria</taxon>
        <taxon>Alteromonadales</taxon>
        <taxon>Alteromonadaceae</taxon>
        <taxon>Agaribacter</taxon>
    </lineage>
</organism>
<dbReference type="PROSITE" id="PS50109">
    <property type="entry name" value="HIS_KIN"/>
    <property type="match status" value="1"/>
</dbReference>
<dbReference type="Gene3D" id="1.10.287.130">
    <property type="match status" value="1"/>
</dbReference>
<reference evidence="8" key="2">
    <citation type="submission" date="2023-01" db="EMBL/GenBank/DDBJ databases">
        <title>Draft genome sequence of Agaribacter marinus strain NBRC 110023.</title>
        <authorList>
            <person name="Sun Q."/>
            <person name="Mori K."/>
        </authorList>
    </citation>
    <scope>NUCLEOTIDE SEQUENCE</scope>
    <source>
        <strain evidence="8">NBRC 110023</strain>
    </source>
</reference>
<keyword evidence="3" id="KW-0597">Phosphoprotein</keyword>
<dbReference type="InterPro" id="IPR050428">
    <property type="entry name" value="TCS_sensor_his_kinase"/>
</dbReference>
<keyword evidence="6" id="KW-0812">Transmembrane</keyword>
<dbReference type="SUPFAM" id="SSF55874">
    <property type="entry name" value="ATPase domain of HSP90 chaperone/DNA topoisomerase II/histidine kinase"/>
    <property type="match status" value="1"/>
</dbReference>
<sequence length="416" mass="47635">MPKKFAFSSVVIKVFLIGAGLMLVFYAVLFRISIIETENMVMERRIHIVAPYHFKRFEQGQIGVLEIDPLLSIYDQYALLPLKIRNKISQEWQGYLHLTFSDETELQLLAMEINTPIDNRIVYALENSDAVELSDRNLVMFELSLLFVGIFLFLLISTYMISTVKRAAKSFHDLAHTLESANMDDFSPFIVTKKETFEFEKIIRAINSYRSRLKNLIAREQSFTRYISHELRTPMTVIKGSISNIRLNEQKNVKKYIDKIGYATEQMHELTNTFLMLARDDSSIKECVEINQDFIGQAVNELEDKIDANQVEFHWQLESSFSLFANQLLLKVAIQNLLSNAMICSNQGKVMMFISASGIDIVDNGVALQSSHRGLDGFGIGLVLVEDICKKYDWVFSLHNNLESGCTANIRFSVQS</sequence>
<dbReference type="Gene3D" id="3.30.565.10">
    <property type="entry name" value="Histidine kinase-like ATPase, C-terminal domain"/>
    <property type="match status" value="1"/>
</dbReference>
<keyword evidence="6" id="KW-0472">Membrane</keyword>
<dbReference type="AlphaFoldDB" id="A0AA37T0D4"/>
<evidence type="ECO:0000256" key="6">
    <source>
        <dbReference type="SAM" id="Phobius"/>
    </source>
</evidence>
<dbReference type="GO" id="GO:0000155">
    <property type="term" value="F:phosphorelay sensor kinase activity"/>
    <property type="evidence" value="ECO:0007669"/>
    <property type="project" value="InterPro"/>
</dbReference>
<proteinExistence type="predicted"/>
<dbReference type="InterPro" id="IPR003661">
    <property type="entry name" value="HisK_dim/P_dom"/>
</dbReference>
<dbReference type="InterPro" id="IPR036890">
    <property type="entry name" value="HATPase_C_sf"/>
</dbReference>
<evidence type="ECO:0000313" key="9">
    <source>
        <dbReference type="Proteomes" id="UP001156601"/>
    </source>
</evidence>
<dbReference type="SUPFAM" id="SSF47384">
    <property type="entry name" value="Homodimeric domain of signal transducing histidine kinase"/>
    <property type="match status" value="1"/>
</dbReference>
<keyword evidence="5 8" id="KW-0418">Kinase</keyword>
<protein>
    <recommendedName>
        <fullName evidence="2">histidine kinase</fullName>
        <ecNumber evidence="2">2.7.13.3</ecNumber>
    </recommendedName>
</protein>
<evidence type="ECO:0000256" key="3">
    <source>
        <dbReference type="ARBA" id="ARBA00022553"/>
    </source>
</evidence>
<dbReference type="PANTHER" id="PTHR45436">
    <property type="entry name" value="SENSOR HISTIDINE KINASE YKOH"/>
    <property type="match status" value="1"/>
</dbReference>
<keyword evidence="6" id="KW-1133">Transmembrane helix</keyword>
<evidence type="ECO:0000256" key="4">
    <source>
        <dbReference type="ARBA" id="ARBA00022679"/>
    </source>
</evidence>
<dbReference type="InterPro" id="IPR005467">
    <property type="entry name" value="His_kinase_dom"/>
</dbReference>
<evidence type="ECO:0000256" key="1">
    <source>
        <dbReference type="ARBA" id="ARBA00000085"/>
    </source>
</evidence>
<dbReference type="Pfam" id="PF00512">
    <property type="entry name" value="HisKA"/>
    <property type="match status" value="1"/>
</dbReference>
<comment type="catalytic activity">
    <reaction evidence="1">
        <text>ATP + protein L-histidine = ADP + protein N-phospho-L-histidine.</text>
        <dbReference type="EC" id="2.7.13.3"/>
    </reaction>
</comment>
<feature type="transmembrane region" description="Helical" evidence="6">
    <location>
        <begin position="6"/>
        <end position="30"/>
    </location>
</feature>